<evidence type="ECO:0008006" key="3">
    <source>
        <dbReference type="Google" id="ProtNLM"/>
    </source>
</evidence>
<accession>A0ABP0FG43</accession>
<sequence>MDGLLSTLKTQNNDIPDNLSLSISHVKQGGNWDCGIACLHMLLKGSITQDEINFAIKKHLVDEQVWTVDLAYICSMLGVQHKLFTVTLGANDNFSEEPFYVDRLNEKFSTEKERINKLFNEATANKVTIKKKSIKLEEIIIHLAVNKRPLIVLIDDTKMVRIYSNPITSLCNKLKSLDAVDVGDTAVEPRPFWGHYILVTGYDLTKQTIKFKDPSNDGEKVYCSMQCFEEARKSFGTDEDILFTY</sequence>
<dbReference type="PANTHER" id="PTHR31400">
    <property type="entry name" value="GUANYLYL CYCLASE DOMAIN CONTAINING PROTEIN 1 GUCD1"/>
    <property type="match status" value="1"/>
</dbReference>
<gene>
    <name evidence="1" type="ORF">CVLEPA_LOCUS8559</name>
</gene>
<name>A0ABP0FG43_CLALP</name>
<dbReference type="Proteomes" id="UP001642483">
    <property type="component" value="Unassembled WGS sequence"/>
</dbReference>
<organism evidence="1 2">
    <name type="scientific">Clavelina lepadiformis</name>
    <name type="common">Light-bulb sea squirt</name>
    <name type="synonym">Ascidia lepadiformis</name>
    <dbReference type="NCBI Taxonomy" id="159417"/>
    <lineage>
        <taxon>Eukaryota</taxon>
        <taxon>Metazoa</taxon>
        <taxon>Chordata</taxon>
        <taxon>Tunicata</taxon>
        <taxon>Ascidiacea</taxon>
        <taxon>Aplousobranchia</taxon>
        <taxon>Clavelinidae</taxon>
        <taxon>Clavelina</taxon>
    </lineage>
</organism>
<reference evidence="1 2" key="1">
    <citation type="submission" date="2024-02" db="EMBL/GenBank/DDBJ databases">
        <authorList>
            <person name="Daric V."/>
            <person name="Darras S."/>
        </authorList>
    </citation>
    <scope>NUCLEOTIDE SEQUENCE [LARGE SCALE GENOMIC DNA]</scope>
</reference>
<proteinExistence type="predicted"/>
<dbReference type="EMBL" id="CAWYQH010000057">
    <property type="protein sequence ID" value="CAK8678653.1"/>
    <property type="molecule type" value="Genomic_DNA"/>
</dbReference>
<evidence type="ECO:0000313" key="1">
    <source>
        <dbReference type="EMBL" id="CAK8678653.1"/>
    </source>
</evidence>
<keyword evidence="2" id="KW-1185">Reference proteome</keyword>
<dbReference type="InterPro" id="IPR018616">
    <property type="entry name" value="GUCD1"/>
</dbReference>
<evidence type="ECO:0000313" key="2">
    <source>
        <dbReference type="Proteomes" id="UP001642483"/>
    </source>
</evidence>
<dbReference type="Pfam" id="PF09778">
    <property type="entry name" value="Guanylate_cyc_2"/>
    <property type="match status" value="1"/>
</dbReference>
<dbReference type="PANTHER" id="PTHR31400:SF1">
    <property type="entry name" value="PROTEIN GUCD1"/>
    <property type="match status" value="1"/>
</dbReference>
<comment type="caution">
    <text evidence="1">The sequence shown here is derived from an EMBL/GenBank/DDBJ whole genome shotgun (WGS) entry which is preliminary data.</text>
</comment>
<protein>
    <recommendedName>
        <fullName evidence="3">Guanylyl cyclase</fullName>
    </recommendedName>
</protein>